<dbReference type="NCBIfam" id="TIGR04131">
    <property type="entry name" value="Bac_Flav_CTERM"/>
    <property type="match status" value="1"/>
</dbReference>
<dbReference type="InterPro" id="IPR035234">
    <property type="entry name" value="IgGFc-bd_N"/>
</dbReference>
<gene>
    <name evidence="2" type="ORF">V8G56_06140</name>
</gene>
<proteinExistence type="predicted"/>
<dbReference type="SUPFAM" id="SSF103647">
    <property type="entry name" value="TSP type-3 repeat"/>
    <property type="match status" value="1"/>
</dbReference>
<reference evidence="2 3" key="1">
    <citation type="submission" date="2024-02" db="EMBL/GenBank/DDBJ databases">
        <title>A Gaetbulibacter species isolated from tidal flats and genomic insights of their niches.</title>
        <authorList>
            <person name="Ye Y."/>
        </authorList>
    </citation>
    <scope>NUCLEOTIDE SEQUENCE [LARGE SCALE GENOMIC DNA]</scope>
    <source>
        <strain evidence="2 3">KEM-8</strain>
    </source>
</reference>
<comment type="caution">
    <text evidence="2">The sequence shown here is derived from an EMBL/GenBank/DDBJ whole genome shotgun (WGS) entry which is preliminary data.</text>
</comment>
<dbReference type="PROSITE" id="PS50093">
    <property type="entry name" value="PKD"/>
    <property type="match status" value="1"/>
</dbReference>
<dbReference type="InterPro" id="IPR026341">
    <property type="entry name" value="T9SS_type_B"/>
</dbReference>
<accession>A0ABW7MPK4</accession>
<dbReference type="SUPFAM" id="SSF49299">
    <property type="entry name" value="PKD domain"/>
    <property type="match status" value="1"/>
</dbReference>
<dbReference type="CDD" id="cd00146">
    <property type="entry name" value="PKD"/>
    <property type="match status" value="1"/>
</dbReference>
<organism evidence="2 3">
    <name type="scientific">Gaetbulibacter aquiaggeris</name>
    <dbReference type="NCBI Taxonomy" id="1735373"/>
    <lineage>
        <taxon>Bacteria</taxon>
        <taxon>Pseudomonadati</taxon>
        <taxon>Bacteroidota</taxon>
        <taxon>Flavobacteriia</taxon>
        <taxon>Flavobacteriales</taxon>
        <taxon>Flavobacteriaceae</taxon>
        <taxon>Gaetbulibacter</taxon>
    </lineage>
</organism>
<dbReference type="EMBL" id="JBAWKC010000001">
    <property type="protein sequence ID" value="MFH6768308.1"/>
    <property type="molecule type" value="Genomic_DNA"/>
</dbReference>
<dbReference type="InterPro" id="IPR013783">
    <property type="entry name" value="Ig-like_fold"/>
</dbReference>
<dbReference type="RefSeq" id="WP_395437544.1">
    <property type="nucleotide sequence ID" value="NZ_JBAWKC010000001.1"/>
</dbReference>
<dbReference type="Proteomes" id="UP001610104">
    <property type="component" value="Unassembled WGS sequence"/>
</dbReference>
<dbReference type="InterPro" id="IPR000601">
    <property type="entry name" value="PKD_dom"/>
</dbReference>
<protein>
    <submittedName>
        <fullName evidence="2">T9SS type B sorting domain-containing protein</fullName>
    </submittedName>
</protein>
<evidence type="ECO:0000259" key="1">
    <source>
        <dbReference type="PROSITE" id="PS50093"/>
    </source>
</evidence>
<dbReference type="InterPro" id="IPR035986">
    <property type="entry name" value="PKD_dom_sf"/>
</dbReference>
<dbReference type="Pfam" id="PF18911">
    <property type="entry name" value="PKD_4"/>
    <property type="match status" value="1"/>
</dbReference>
<dbReference type="Gene3D" id="2.60.40.10">
    <property type="entry name" value="Immunoglobulins"/>
    <property type="match status" value="1"/>
</dbReference>
<sequence>MTSLSFSQLSKTHFIPPLTNAEFGNANPEEQYIYISTPSPVSINYTIKPMGQPTSNYITGIVSNTNPREIYVGTGNGQLFIPSSITSTVVNDRGYIIEAEAPIYVSVRMNAGGGAQAGALVSKGLAALGDTFRIGSFTNENPQSNYLNFVSIMATEDNTQVTFDNLPSGLIIKNYSGTTPVTAILNKGESYTIATNSYDSVINRDGLIGCLVNSDKPIVVNCGSANGSFSNGTGRDYGIDQIVDLSKVGTEYIFVRGDGNNDWENVLIVAHSNNTSISINGNATTSINADEYYVIEGNQYSANGNMYVSTSQPVFAYQGIGATTSEANQGMFFVPPLSCETRGNLDNIAYINNIGSTTYSGGVSIVTKIGATVTINNTPISNFSTIGPSTVTGKSDYVTYKVLGLNGNVSVQCDDELYCAYFNYNGAATSGSFYSGFPTAPEINFDTSFVTLGICIGNNLTLEVANMGNFDSIEWFFDDGSGSGFVSTGSNALQYVPIDSGTYKLIGKLNCSGLTLESLEVPVSICPDDIDNDGIPDNIDIDNDNDGILNCTESNGNQEINLLNSNGGTITVGNYTYTGLVAPNGNVSSTSFIGTADGTFMSETPSKNGTLETSVAYDLNFNKKLNLLFEYATSTALGNGLLTNDEEFIIRVPNTKTITLLDPDDQLLVDTNFDGVYETGITQISAFEIRFKLNGTSLALGTGTFSFSANGVDAFTYIHKNTSDTNSNQATFKLTATCVANDNDFDGIEDALDLDSDNDGIPDFIENTGILQPLSGVDVDFNGLDDMYDIAGTPLDTDGDTVPDFYDLDSDNDGITDLIETGQLGLLSDTDLNGIVDTGVPFGINGWVDTAETSPDSNMIGYTLNDLDGDTIFSYIDLDSDGDGCSDVIEAGFSDGNNDDFLGDSIALVDLTADIAKGQGLVINARDGYTLPNSIYLIDGTIIITTQPLDTEVCDTSDTVISVISSPVDIIKWELSTDDGNNWNPITDNALYSGSSTSNLNVLAVPLTYNNYKYRAFLNRTDNICGIYSNEITLTVNSLPTVNNPSTYSQCDDASNDGQAFFNLTLNSIKEEINSNYITEGLTFKYYKDQNEALSDGIAIANPASYQDALGFILETVWIRVENTNGCLRVVPLTLEVTPSSAALDLYNPNSIYQCDDGLDLRDGVSTFDLTAIQNHITNVVFSSINVTVYFYETQLDAELEINEIINIASHENSNSRDSQNIWVRVKSDLGNNCLGLKEFKNLLIVESLPYANPVTMQRQCDYDTSDSQLSYPFDTSQIESILLGSQNPADVTITYYDENGNMLPSPLPNPFITTSQIITIRVTNNVTSAPDGPCYDEITLEFIVDVQPAANPVSPQIVCDGDADDIDNDGLYPFDTSTYINTILQGQTGMEVYFDYVDEYGNLVMNSPSLPNPLISGSQKIQVEVINPINTSCRASTTIELTVNPLPEFSIDTPQIVCSSDPTFTVILDPLEDNPSEVFDYEWTFQDGTQLSNTSTLSVSTPGTYSVTLTKTDGTGCSRTKDVFVNASELATITKNDISIIDISDNNSLIITDSGLGLGDYEYALEDASSTLQDENFFNYQDDLVFNHIKGGLYKLYVRDKNGCGTTFLEISIIGYPKFFTPNNDGNNDFWQIQGLSSQFQPNSNIFIFDRYGKLLKQLNPLSNGWDGTFNGHLLPNDDYWFKILLEDGRDFMGHFTLKR</sequence>
<dbReference type="Pfam" id="PF13585">
    <property type="entry name" value="CHU_C"/>
    <property type="match status" value="1"/>
</dbReference>
<evidence type="ECO:0000313" key="2">
    <source>
        <dbReference type="EMBL" id="MFH6768308.1"/>
    </source>
</evidence>
<dbReference type="InterPro" id="IPR028974">
    <property type="entry name" value="TSP_type-3_rpt"/>
</dbReference>
<dbReference type="Pfam" id="PF17517">
    <property type="entry name" value="IgGFc_binding"/>
    <property type="match status" value="1"/>
</dbReference>
<keyword evidence="3" id="KW-1185">Reference proteome</keyword>
<evidence type="ECO:0000313" key="3">
    <source>
        <dbReference type="Proteomes" id="UP001610104"/>
    </source>
</evidence>
<name>A0ABW7MPK4_9FLAO</name>
<feature type="domain" description="PKD" evidence="1">
    <location>
        <begin position="1482"/>
        <end position="1533"/>
    </location>
</feature>